<evidence type="ECO:0000256" key="4">
    <source>
        <dbReference type="ARBA" id="ARBA00022942"/>
    </source>
</evidence>
<evidence type="ECO:0000313" key="9">
    <source>
        <dbReference type="Proteomes" id="UP000325440"/>
    </source>
</evidence>
<dbReference type="GO" id="GO:0000502">
    <property type="term" value="C:proteasome complex"/>
    <property type="evidence" value="ECO:0007669"/>
    <property type="project" value="UniProtKB-KW"/>
</dbReference>
<dbReference type="Pfam" id="PF23731">
    <property type="entry name" value="ARM_ECM29_C"/>
    <property type="match status" value="1"/>
</dbReference>
<dbReference type="GO" id="GO:0005737">
    <property type="term" value="C:cytoplasm"/>
    <property type="evidence" value="ECO:0007669"/>
    <property type="project" value="UniProtKB-SubCell"/>
</dbReference>
<dbReference type="InterPro" id="IPR024372">
    <property type="entry name" value="Ecm29_N"/>
</dbReference>
<comment type="subcellular location">
    <subcellularLocation>
        <location evidence="1">Cytoplasm</location>
    </subcellularLocation>
</comment>
<keyword evidence="2" id="KW-0963">Cytoplasm</keyword>
<accession>A0A5E4M5T9</accession>
<dbReference type="GO" id="GO:0005634">
    <property type="term" value="C:nucleus"/>
    <property type="evidence" value="ECO:0007669"/>
    <property type="project" value="TreeGrafter"/>
</dbReference>
<dbReference type="InterPro" id="IPR011989">
    <property type="entry name" value="ARM-like"/>
</dbReference>
<dbReference type="EMBL" id="CABPRJ010000025">
    <property type="protein sequence ID" value="VVC26098.1"/>
    <property type="molecule type" value="Genomic_DNA"/>
</dbReference>
<dbReference type="Gene3D" id="1.25.10.10">
    <property type="entry name" value="Leucine-rich Repeat Variant"/>
    <property type="match status" value="2"/>
</dbReference>
<name>A0A5E4M5T9_9HEMI</name>
<keyword evidence="4 8" id="KW-0647">Proteasome</keyword>
<dbReference type="Proteomes" id="UP000325440">
    <property type="component" value="Unassembled WGS sequence"/>
</dbReference>
<feature type="domain" description="Proteasome component Ecm29 N-terminal" evidence="5">
    <location>
        <begin position="13"/>
        <end position="488"/>
    </location>
</feature>
<dbReference type="GO" id="GO:0060090">
    <property type="term" value="F:molecular adaptor activity"/>
    <property type="evidence" value="ECO:0007669"/>
    <property type="project" value="InterPro"/>
</dbReference>
<evidence type="ECO:0000313" key="8">
    <source>
        <dbReference type="EMBL" id="VVC26098.1"/>
    </source>
</evidence>
<dbReference type="PANTHER" id="PTHR23346">
    <property type="entry name" value="TRANSLATIONAL ACTIVATOR GCN1-RELATED"/>
    <property type="match status" value="1"/>
</dbReference>
<proteinExistence type="predicted"/>
<reference evidence="8 9" key="1">
    <citation type="submission" date="2019-08" db="EMBL/GenBank/DDBJ databases">
        <authorList>
            <person name="Alioto T."/>
            <person name="Alioto T."/>
            <person name="Gomez Garrido J."/>
        </authorList>
    </citation>
    <scope>NUCLEOTIDE SEQUENCE [LARGE SCALE GENOMIC DNA]</scope>
</reference>
<feature type="domain" description="ECM29 ARM-like repeats" evidence="6">
    <location>
        <begin position="559"/>
        <end position="700"/>
    </location>
</feature>
<dbReference type="InterPro" id="IPR055443">
    <property type="entry name" value="HEAT_ECM29"/>
</dbReference>
<sequence length="1735" mass="195325">MSEANMNDELILLERVFFRIGSADTDTQLSSCINNFLVPVLQKLSSPHDSVRNKVVELLTHITRVVKQSPSIVLPVNQLVTLLATCSNSFVVNFTVVFIKISFGRIDCNKKIEFILPLINSIATKSVAHQETILLLILGALNKSNVQVASKDIAVIKDHPQLKSIILQLMLDLLLMPYKWSGSDEDSLAGFNTQSLKRLRLNIPIIFSDADYHEQVKLGILGLISANIFESRYVLVHSVVGAADTRYMVANSGENELRKITCEIDWSKSSTMMPLYALFIGTSLNKQDRAAKKEPACVRIRLKILPCLCLSKGEESVIWPQCMQIIFDCWNGENTNQRLKNLALQFAQIIIQQKSAKTLLQATPILLNSGLLKLLKSPELDLNAKQMTYTLIGLLISKVPTAVKEDLVLLDSFFKALIKETSPDLKGSIRSSLISMCSAYSESSKLSNILSMIAHYCKMSDGLLKQVTTHYLSTLFPADDAKSRLLLIQSHMSSVGDSDLKKILYNVDEAGNLVGKNENALLLPRFPDMVMTVVDSNEQYDSSVLLEIAEYLSHCLTFSAGLPVTYNTLYHPTKYTPEMCKYLSKVYQSDAKIVDHYFKLMMQLIQVKPSIIPLNNLLLCVAALPNELKSQFTKDLNTIQKLFVSSNEDMRQLSGILYGIILSALDEIISDKRIREITSYIVDKNRNKSLELHASLYALSSLQEYKFYGDKNFPPFIGEDTFTSLVTLLDETSPLIVGATCDVIGSIGRLNPVPIDDSNKSSLIKKLLSISFNSSIPSKIRNKAIKCTGLICVGESSPRSKDIIKEYLKNTKHTKDIEIHLSIGESLCCAILGPHSKMSCNFWTCAEDEYQKEIVTKFAVDECDKLADYFLNNILDKIQSEDHPNSKQACCVWMYNVLNECYSLNSVNQKLARIQTAYVELLTEKNNYIQDLASKALINVYEFEADNRKEQILKLLIKQLSEYMAVGNNGKDSSGGILSTYKELCSLVIDLNRPELLYKFIQLANFDKKKDAKSKLEIDEQLNEQLPFIIPRLYRYQYDPTPIVQSSMSAIWSYLVLDTRFTVDKYHKEIYVDLVKNITCPDWRVRISVCQAIPSFLQYTGDKIFTKCLDLTIEAWTQLIRVMDDIHEGTRKAATSTTKTLSKLCVNECTTNTQLLHLLLPIILDKGLYHTESSIRAVSMDMISQLIVNCGEKLKGDLAKLIIALLKGADKVETPTLSMLSVMSGANPNTQEFIDSQRAASARSLSSSDVLSKSLLYIDDTVLQDLIPLLQDVLITNIGLPTKVATSHFISLLITQKQQQLNSKFLDKILKSLMKGITDRNTTIRKSYASTIALITTVAKESTVNKLIQSLKDIYMENEDESIRQTVGYALKGISQCEKPDVYLPTIIPLIFFAIHYKGTESDEKVVNDKSLNIWQELWEDNVHNTEGVLSRHLESVYEFLGVAIKSSSWAMKAQAARSIGDAANTLGRQLNEDHRNKFIETIKTGLAGRTWDGKEFLLEALLQLNLNSGDSTETCKNEEIVELVFNECKKEKVSYRMVATKTLGELLEKLKIDRFAQTYQLVMHVIQKTTEDSDIDDQSQNLKLNESLFLLVGKAWPYTLATQVEFGETVVAQCADHLKNNTRLLQLAIMNSLLKVIQRLAFIQLHASHKQQLKYILSHVKRALHFSLGVPKNINLRKLSLEVYILVLTNLKSLKAVEELESFVSLYNEFSINLIDDESPEVKLLVQKIKELMG</sequence>
<evidence type="ECO:0000256" key="2">
    <source>
        <dbReference type="ARBA" id="ARBA00022490"/>
    </source>
</evidence>
<gene>
    <name evidence="8" type="ORF">CINCED_3A017518</name>
</gene>
<dbReference type="PANTHER" id="PTHR23346:SF19">
    <property type="entry name" value="PROTEASOME ADAPTER AND SCAFFOLD PROTEIN ECM29"/>
    <property type="match status" value="1"/>
</dbReference>
<keyword evidence="9" id="KW-1185">Reference proteome</keyword>
<feature type="domain" description="Proteasome adapter and scaffold protein ECM29 HEAT-repeat" evidence="7">
    <location>
        <begin position="1194"/>
        <end position="1356"/>
    </location>
</feature>
<dbReference type="GO" id="GO:0043248">
    <property type="term" value="P:proteasome assembly"/>
    <property type="evidence" value="ECO:0007669"/>
    <property type="project" value="InterPro"/>
</dbReference>
<dbReference type="Pfam" id="PF13001">
    <property type="entry name" value="ECM29_N"/>
    <property type="match status" value="1"/>
</dbReference>
<dbReference type="Pfam" id="PF23702">
    <property type="entry name" value="ARM_ECM29"/>
    <property type="match status" value="1"/>
</dbReference>
<evidence type="ECO:0000259" key="6">
    <source>
        <dbReference type="Pfam" id="PF23702"/>
    </source>
</evidence>
<dbReference type="InterPro" id="IPR016024">
    <property type="entry name" value="ARM-type_fold"/>
</dbReference>
<dbReference type="InterPro" id="IPR055444">
    <property type="entry name" value="ARM_ECM29"/>
</dbReference>
<evidence type="ECO:0000259" key="7">
    <source>
        <dbReference type="Pfam" id="PF24492"/>
    </source>
</evidence>
<protein>
    <submittedName>
        <fullName evidence="8">Armadillo-type fold,Proteasome component Ecm29,Armadillo-like helical</fullName>
    </submittedName>
</protein>
<evidence type="ECO:0000256" key="3">
    <source>
        <dbReference type="ARBA" id="ARBA00022737"/>
    </source>
</evidence>
<organism evidence="8 9">
    <name type="scientific">Cinara cedri</name>
    <dbReference type="NCBI Taxonomy" id="506608"/>
    <lineage>
        <taxon>Eukaryota</taxon>
        <taxon>Metazoa</taxon>
        <taxon>Ecdysozoa</taxon>
        <taxon>Arthropoda</taxon>
        <taxon>Hexapoda</taxon>
        <taxon>Insecta</taxon>
        <taxon>Pterygota</taxon>
        <taxon>Neoptera</taxon>
        <taxon>Paraneoptera</taxon>
        <taxon>Hemiptera</taxon>
        <taxon>Sternorrhyncha</taxon>
        <taxon>Aphidomorpha</taxon>
        <taxon>Aphidoidea</taxon>
        <taxon>Aphididae</taxon>
        <taxon>Lachninae</taxon>
        <taxon>Cinara</taxon>
    </lineage>
</organism>
<dbReference type="SUPFAM" id="SSF48371">
    <property type="entry name" value="ARM repeat"/>
    <property type="match status" value="3"/>
</dbReference>
<dbReference type="OrthoDB" id="16066at2759"/>
<keyword evidence="3" id="KW-0677">Repeat</keyword>
<evidence type="ECO:0000259" key="5">
    <source>
        <dbReference type="Pfam" id="PF13001"/>
    </source>
</evidence>
<dbReference type="GO" id="GO:0036503">
    <property type="term" value="P:ERAD pathway"/>
    <property type="evidence" value="ECO:0007669"/>
    <property type="project" value="TreeGrafter"/>
</dbReference>
<evidence type="ECO:0000256" key="1">
    <source>
        <dbReference type="ARBA" id="ARBA00004496"/>
    </source>
</evidence>
<dbReference type="Pfam" id="PF24492">
    <property type="entry name" value="HEAT_ECM29"/>
    <property type="match status" value="1"/>
</dbReference>